<feature type="region of interest" description="Disordered" evidence="1">
    <location>
        <begin position="99"/>
        <end position="129"/>
    </location>
</feature>
<comment type="caution">
    <text evidence="2">The sequence shown here is derived from an EMBL/GenBank/DDBJ whole genome shotgun (WGS) entry which is preliminary data.</text>
</comment>
<feature type="compositionally biased region" description="Polar residues" evidence="1">
    <location>
        <begin position="120"/>
        <end position="129"/>
    </location>
</feature>
<feature type="compositionally biased region" description="Gly residues" evidence="1">
    <location>
        <begin position="100"/>
        <end position="110"/>
    </location>
</feature>
<evidence type="ECO:0000313" key="2">
    <source>
        <dbReference type="EMBL" id="RAL63667.1"/>
    </source>
</evidence>
<protein>
    <submittedName>
        <fullName evidence="2">Uncharacterized protein</fullName>
    </submittedName>
</protein>
<organism evidence="2 3">
    <name type="scientific">Monilinia fructigena</name>
    <dbReference type="NCBI Taxonomy" id="38457"/>
    <lineage>
        <taxon>Eukaryota</taxon>
        <taxon>Fungi</taxon>
        <taxon>Dikarya</taxon>
        <taxon>Ascomycota</taxon>
        <taxon>Pezizomycotina</taxon>
        <taxon>Leotiomycetes</taxon>
        <taxon>Helotiales</taxon>
        <taxon>Sclerotiniaceae</taxon>
        <taxon>Monilinia</taxon>
    </lineage>
</organism>
<reference evidence="2 3" key="1">
    <citation type="submission" date="2018-06" db="EMBL/GenBank/DDBJ databases">
        <title>Genome Sequence of the Brown Rot Fungal Pathogen Monilinia fructigena.</title>
        <authorList>
            <person name="Landi L."/>
            <person name="De Miccolis Angelini R.M."/>
            <person name="Pollastro S."/>
            <person name="Abate D."/>
            <person name="Faretra F."/>
            <person name="Romanazzi G."/>
        </authorList>
    </citation>
    <scope>NUCLEOTIDE SEQUENCE [LARGE SCALE GENOMIC DNA]</scope>
    <source>
        <strain evidence="2 3">Mfrg269</strain>
    </source>
</reference>
<evidence type="ECO:0000256" key="1">
    <source>
        <dbReference type="SAM" id="MobiDB-lite"/>
    </source>
</evidence>
<gene>
    <name evidence="2" type="ORF">DID88_003710</name>
</gene>
<dbReference type="AlphaFoldDB" id="A0A395ITM4"/>
<proteinExistence type="predicted"/>
<dbReference type="EMBL" id="QKRW01000018">
    <property type="protein sequence ID" value="RAL63667.1"/>
    <property type="molecule type" value="Genomic_DNA"/>
</dbReference>
<evidence type="ECO:0000313" key="3">
    <source>
        <dbReference type="Proteomes" id="UP000249056"/>
    </source>
</evidence>
<sequence>MEKIKIIPNTPIFHELAMRFVGRQSVFPSGRSYDNELKHIKSSHDAGTLAGIVALRDDPGETYQLQRKKVATADKASTAEIEDCISRLLSKAEAENALVGGKGKGKGQGKGPAPPVGFFQRNNYGESFR</sequence>
<dbReference type="Proteomes" id="UP000249056">
    <property type="component" value="Unassembled WGS sequence"/>
</dbReference>
<keyword evidence="3" id="KW-1185">Reference proteome</keyword>
<accession>A0A395ITM4</accession>
<name>A0A395ITM4_9HELO</name>